<sequence length="77" mass="8921">MKRLRYRILHRREPEGGYTITVPSLRGCVTYGETIDEAITMAREAIELYIEHLQEKGEEIPTEEGLLEYTLTVETHA</sequence>
<dbReference type="EMBL" id="FMID01000067">
    <property type="protein sequence ID" value="SCL76746.1"/>
    <property type="molecule type" value="Genomic_DNA"/>
</dbReference>
<dbReference type="OrthoDB" id="146249at2157"/>
<dbReference type="PANTHER" id="PTHR34504">
    <property type="entry name" value="ANTITOXIN HICB"/>
    <property type="match status" value="1"/>
</dbReference>
<proteinExistence type="predicted"/>
<dbReference type="InterPro" id="IPR051404">
    <property type="entry name" value="TA_system_antitoxin"/>
</dbReference>
<evidence type="ECO:0000313" key="2">
    <source>
        <dbReference type="EMBL" id="SCL76746.1"/>
    </source>
</evidence>
<evidence type="ECO:0000259" key="1">
    <source>
        <dbReference type="Pfam" id="PF15919"/>
    </source>
</evidence>
<dbReference type="PANTHER" id="PTHR34504:SF2">
    <property type="entry name" value="UPF0150 PROTEIN SSL0259"/>
    <property type="match status" value="1"/>
</dbReference>
<dbReference type="Proteomes" id="UP000184671">
    <property type="component" value="Unassembled WGS sequence"/>
</dbReference>
<gene>
    <name evidence="2" type="ORF">L21_2689</name>
</gene>
<dbReference type="InterPro" id="IPR035069">
    <property type="entry name" value="TTHA1013/TTHA0281-like"/>
</dbReference>
<feature type="domain" description="HicB-like antitoxin of toxin-antitoxin system" evidence="1">
    <location>
        <begin position="9"/>
        <end position="67"/>
    </location>
</feature>
<dbReference type="SUPFAM" id="SSF143100">
    <property type="entry name" value="TTHA1013/TTHA0281-like"/>
    <property type="match status" value="1"/>
</dbReference>
<dbReference type="AlphaFoldDB" id="A0A1M4MPE7"/>
<dbReference type="Gene3D" id="3.30.160.250">
    <property type="match status" value="1"/>
</dbReference>
<protein>
    <recommendedName>
        <fullName evidence="1">HicB-like antitoxin of toxin-antitoxin system domain-containing protein</fullName>
    </recommendedName>
</protein>
<accession>A0A1M4MPE7</accession>
<name>A0A1M4MPE7_9EURY</name>
<dbReference type="STRING" id="118126.L21_2689"/>
<evidence type="ECO:0000313" key="3">
    <source>
        <dbReference type="Proteomes" id="UP000184671"/>
    </source>
</evidence>
<organism evidence="2 3">
    <name type="scientific">Methanoculleus chikugoensis</name>
    <dbReference type="NCBI Taxonomy" id="118126"/>
    <lineage>
        <taxon>Archaea</taxon>
        <taxon>Methanobacteriati</taxon>
        <taxon>Methanobacteriota</taxon>
        <taxon>Stenosarchaea group</taxon>
        <taxon>Methanomicrobia</taxon>
        <taxon>Methanomicrobiales</taxon>
        <taxon>Methanomicrobiaceae</taxon>
        <taxon>Methanoculleus</taxon>
    </lineage>
</organism>
<dbReference type="InterPro" id="IPR031807">
    <property type="entry name" value="HicB-like"/>
</dbReference>
<dbReference type="Pfam" id="PF15919">
    <property type="entry name" value="HicB_lk_antitox"/>
    <property type="match status" value="1"/>
</dbReference>
<reference evidence="2 3" key="1">
    <citation type="submission" date="2016-08" db="EMBL/GenBank/DDBJ databases">
        <authorList>
            <person name="Seilhamer J.J."/>
        </authorList>
    </citation>
    <scope>NUCLEOTIDE SEQUENCE [LARGE SCALE GENOMIC DNA]</scope>
    <source>
        <strain evidence="2">L21-II-0</strain>
    </source>
</reference>
<dbReference type="RefSeq" id="WP_074370936.1">
    <property type="nucleotide sequence ID" value="NZ_FMID01000067.1"/>
</dbReference>